<keyword evidence="3" id="KW-1185">Reference proteome</keyword>
<reference evidence="2 3" key="1">
    <citation type="submission" date="2021-05" db="EMBL/GenBank/DDBJ databases">
        <title>A Polyphasic approach of four new species of the genus Ohtaekwangia: Ohtaekwangia histidinii sp. nov., Ohtaekwangia cretensis sp. nov., Ohtaekwangia indiensis sp. nov., Ohtaekwangia reichenbachii sp. nov. from diverse environment.</title>
        <authorList>
            <person name="Octaviana S."/>
        </authorList>
    </citation>
    <scope>NUCLEOTIDE SEQUENCE [LARGE SCALE GENOMIC DNA]</scope>
    <source>
        <strain evidence="2 3">PWU20</strain>
    </source>
</reference>
<keyword evidence="1" id="KW-0472">Membrane</keyword>
<feature type="transmembrane region" description="Helical" evidence="1">
    <location>
        <begin position="49"/>
        <end position="69"/>
    </location>
</feature>
<sequence>MTSKTWLLPEYFTQNIEKLDTSFLQLTMEQSDKFLSEIAERGENLTKRAYTTLGIALAALLGLLVYATVCSEKISALYLAACMSIPLCILTVAILLFKGINSYDHLQKRYSPPEVLFKSELIEGFTRETQKKNLLMTLCINYGERIDTSSRLNNQRTFFLNATVYMLALIPFNVIFASLFLACVP</sequence>
<dbReference type="Proteomes" id="UP000772618">
    <property type="component" value="Unassembled WGS sequence"/>
</dbReference>
<comment type="caution">
    <text evidence="2">The sequence shown here is derived from an EMBL/GenBank/DDBJ whole genome shotgun (WGS) entry which is preliminary data.</text>
</comment>
<keyword evidence="1" id="KW-1133">Transmembrane helix</keyword>
<organism evidence="2 3">
    <name type="scientific">Chryseosolibacter indicus</name>
    <dbReference type="NCBI Taxonomy" id="2782351"/>
    <lineage>
        <taxon>Bacteria</taxon>
        <taxon>Pseudomonadati</taxon>
        <taxon>Bacteroidota</taxon>
        <taxon>Cytophagia</taxon>
        <taxon>Cytophagales</taxon>
        <taxon>Chryseotaleaceae</taxon>
        <taxon>Chryseosolibacter</taxon>
    </lineage>
</organism>
<gene>
    <name evidence="2" type="ORF">KK060_08615</name>
</gene>
<feature type="transmembrane region" description="Helical" evidence="1">
    <location>
        <begin position="158"/>
        <end position="182"/>
    </location>
</feature>
<evidence type="ECO:0000313" key="2">
    <source>
        <dbReference type="EMBL" id="MBT1703338.1"/>
    </source>
</evidence>
<protein>
    <submittedName>
        <fullName evidence="2">Uncharacterized protein</fullName>
    </submittedName>
</protein>
<keyword evidence="1" id="KW-0812">Transmembrane</keyword>
<feature type="transmembrane region" description="Helical" evidence="1">
    <location>
        <begin position="75"/>
        <end position="97"/>
    </location>
</feature>
<evidence type="ECO:0000313" key="3">
    <source>
        <dbReference type="Proteomes" id="UP000772618"/>
    </source>
</evidence>
<accession>A0ABS5VPJ7</accession>
<proteinExistence type="predicted"/>
<dbReference type="RefSeq" id="WP_254153303.1">
    <property type="nucleotide sequence ID" value="NZ_JAHESD010000014.1"/>
</dbReference>
<dbReference type="EMBL" id="JAHESD010000014">
    <property type="protein sequence ID" value="MBT1703338.1"/>
    <property type="molecule type" value="Genomic_DNA"/>
</dbReference>
<name>A0ABS5VPJ7_9BACT</name>
<evidence type="ECO:0000256" key="1">
    <source>
        <dbReference type="SAM" id="Phobius"/>
    </source>
</evidence>